<evidence type="ECO:0000313" key="3">
    <source>
        <dbReference type="WBParaSite" id="Gr19_v10_g7342.t1"/>
    </source>
</evidence>
<reference evidence="3" key="1">
    <citation type="submission" date="2022-11" db="UniProtKB">
        <authorList>
            <consortium name="WormBaseParasite"/>
        </authorList>
    </citation>
    <scope>IDENTIFICATION</scope>
</reference>
<evidence type="ECO:0000256" key="1">
    <source>
        <dbReference type="SAM" id="SignalP"/>
    </source>
</evidence>
<dbReference type="WBParaSite" id="Gr19_v10_g7342.t1">
    <property type="protein sequence ID" value="Gr19_v10_g7342.t1"/>
    <property type="gene ID" value="Gr19_v10_g7342"/>
</dbReference>
<name>A0A914I708_GLORO</name>
<dbReference type="Proteomes" id="UP000887572">
    <property type="component" value="Unplaced"/>
</dbReference>
<keyword evidence="1" id="KW-0732">Signal</keyword>
<sequence>MAALTFCCVFVLVQLVAIFSANDALGAIEEIVRAAAPPGRGSLLTEYLSRRNYQCGIKYVRLLRQLNGIVKQAHKEHIECQQKLAPN</sequence>
<feature type="signal peptide" evidence="1">
    <location>
        <begin position="1"/>
        <end position="21"/>
    </location>
</feature>
<proteinExistence type="predicted"/>
<protein>
    <submittedName>
        <fullName evidence="3">Secreted protein</fullName>
    </submittedName>
</protein>
<organism evidence="2 3">
    <name type="scientific">Globodera rostochiensis</name>
    <name type="common">Golden nematode worm</name>
    <name type="synonym">Heterodera rostochiensis</name>
    <dbReference type="NCBI Taxonomy" id="31243"/>
    <lineage>
        <taxon>Eukaryota</taxon>
        <taxon>Metazoa</taxon>
        <taxon>Ecdysozoa</taxon>
        <taxon>Nematoda</taxon>
        <taxon>Chromadorea</taxon>
        <taxon>Rhabditida</taxon>
        <taxon>Tylenchina</taxon>
        <taxon>Tylenchomorpha</taxon>
        <taxon>Tylenchoidea</taxon>
        <taxon>Heteroderidae</taxon>
        <taxon>Heteroderinae</taxon>
        <taxon>Globodera</taxon>
    </lineage>
</organism>
<dbReference type="AlphaFoldDB" id="A0A914I708"/>
<feature type="chain" id="PRO_5037321093" evidence="1">
    <location>
        <begin position="22"/>
        <end position="87"/>
    </location>
</feature>
<accession>A0A914I708</accession>
<evidence type="ECO:0000313" key="2">
    <source>
        <dbReference type="Proteomes" id="UP000887572"/>
    </source>
</evidence>
<keyword evidence="2" id="KW-1185">Reference proteome</keyword>